<dbReference type="InterPro" id="IPR018314">
    <property type="entry name" value="RsmB/NOL1/NOP2-like_CS"/>
</dbReference>
<dbReference type="PANTHER" id="PTHR22807:SF53">
    <property type="entry name" value="RIBOSOMAL RNA SMALL SUBUNIT METHYLTRANSFERASE B-RELATED"/>
    <property type="match status" value="1"/>
</dbReference>
<dbReference type="GO" id="GO:0008173">
    <property type="term" value="F:RNA methyltransferase activity"/>
    <property type="evidence" value="ECO:0007669"/>
    <property type="project" value="InterPro"/>
</dbReference>
<evidence type="ECO:0000256" key="1">
    <source>
        <dbReference type="ARBA" id="ARBA00007494"/>
    </source>
</evidence>
<feature type="domain" description="SAM-dependent MTase RsmB/NOP-type" evidence="7">
    <location>
        <begin position="101"/>
        <end position="369"/>
    </location>
</feature>
<comment type="similarity">
    <text evidence="1 6">Belongs to the class I-like SAM-binding methyltransferase superfamily. RsmB/NOP family.</text>
</comment>
<reference evidence="9" key="1">
    <citation type="submission" date="2016-10" db="EMBL/GenBank/DDBJ databases">
        <authorList>
            <person name="Varghese N."/>
            <person name="Submissions S."/>
        </authorList>
    </citation>
    <scope>NUCLEOTIDE SEQUENCE [LARGE SCALE GENOMIC DNA]</scope>
    <source>
        <strain evidence="9">DSM 22361</strain>
    </source>
</reference>
<evidence type="ECO:0000313" key="9">
    <source>
        <dbReference type="Proteomes" id="UP000236731"/>
    </source>
</evidence>
<feature type="binding site" evidence="6">
    <location>
        <position position="270"/>
    </location>
    <ligand>
        <name>S-adenosyl-L-methionine</name>
        <dbReference type="ChEBI" id="CHEBI:59789"/>
    </ligand>
</feature>
<feature type="binding site" evidence="6">
    <location>
        <position position="250"/>
    </location>
    <ligand>
        <name>S-adenosyl-L-methionine</name>
        <dbReference type="ChEBI" id="CHEBI:59789"/>
    </ligand>
</feature>
<keyword evidence="2 6" id="KW-0489">Methyltransferase</keyword>
<dbReference type="Gene3D" id="3.40.50.150">
    <property type="entry name" value="Vaccinia Virus protein VP39"/>
    <property type="match status" value="1"/>
</dbReference>
<dbReference type="PRINTS" id="PR02008">
    <property type="entry name" value="RCMTFAMILY"/>
</dbReference>
<feature type="binding site" evidence="6">
    <location>
        <position position="222"/>
    </location>
    <ligand>
        <name>S-adenosyl-L-methionine</name>
        <dbReference type="ChEBI" id="CHEBI:59789"/>
    </ligand>
</feature>
<organism evidence="8 9">
    <name type="scientific">Sphingobacterium lactis</name>
    <dbReference type="NCBI Taxonomy" id="797291"/>
    <lineage>
        <taxon>Bacteria</taxon>
        <taxon>Pseudomonadati</taxon>
        <taxon>Bacteroidota</taxon>
        <taxon>Sphingobacteriia</taxon>
        <taxon>Sphingobacteriales</taxon>
        <taxon>Sphingobacteriaceae</taxon>
        <taxon>Sphingobacterium</taxon>
    </lineage>
</organism>
<feature type="active site" description="Nucleophile" evidence="6">
    <location>
        <position position="323"/>
    </location>
</feature>
<accession>A0A1H6BNK9</accession>
<dbReference type="SUPFAM" id="SSF53335">
    <property type="entry name" value="S-adenosyl-L-methionine-dependent methyltransferases"/>
    <property type="match status" value="1"/>
</dbReference>
<gene>
    <name evidence="8" type="ORF">SAMN05421877_11126</name>
</gene>
<dbReference type="PROSITE" id="PS01153">
    <property type="entry name" value="NOL1_NOP2_SUN"/>
    <property type="match status" value="1"/>
</dbReference>
<dbReference type="PROSITE" id="PS51686">
    <property type="entry name" value="SAM_MT_RSMB_NOP"/>
    <property type="match status" value="1"/>
</dbReference>
<name>A0A1H6BNK9_9SPHI</name>
<keyword evidence="5 6" id="KW-0694">RNA-binding</keyword>
<dbReference type="Proteomes" id="UP000236731">
    <property type="component" value="Unassembled WGS sequence"/>
</dbReference>
<dbReference type="InterPro" id="IPR029063">
    <property type="entry name" value="SAM-dependent_MTases_sf"/>
</dbReference>
<dbReference type="Pfam" id="PF01189">
    <property type="entry name" value="Methyltr_RsmB-F"/>
    <property type="match status" value="1"/>
</dbReference>
<dbReference type="InterPro" id="IPR023267">
    <property type="entry name" value="RCMT"/>
</dbReference>
<evidence type="ECO:0000256" key="4">
    <source>
        <dbReference type="ARBA" id="ARBA00022691"/>
    </source>
</evidence>
<dbReference type="InterPro" id="IPR001678">
    <property type="entry name" value="MeTrfase_RsmB-F_NOP2_dom"/>
</dbReference>
<sequence length="369" mass="41715">MFKEPFARFLTQFYKNNKQMGSSDRRMNTRYCYNYFRLGGAFSDLSATERLAIAEFLCETESAVVEAFRPEWTTMLEHPVEEKVAIVEELDPDFLQRVFPWTAQLSEAIDTRAFLISHFVQPDLFIRLRRGKEKQVMDALTKADVAFTVLGPQTLALPNGSKLQQVRGIDGLYEVQDLSSQQSLNLATIRAKQSWWDCCAASGGKSLLLLDQEPDIKLMVSDIRMSILRNLDERFAAAGVRTCYRKKIVDLSDSVQHIMEKESFDAILLDAPCSGSGTWGRSPDMLSKFTTAEIDRFADLQKNIVRNAVPYLKDNGQLLYITCSVFAAENEEVVAFIEKELGLTLQAKENILGYGNKADSMFAAVFRKA</sequence>
<evidence type="ECO:0000313" key="8">
    <source>
        <dbReference type="EMBL" id="SEG62288.1"/>
    </source>
</evidence>
<dbReference type="GO" id="GO:0003723">
    <property type="term" value="F:RNA binding"/>
    <property type="evidence" value="ECO:0007669"/>
    <property type="project" value="UniProtKB-UniRule"/>
</dbReference>
<evidence type="ECO:0000256" key="2">
    <source>
        <dbReference type="ARBA" id="ARBA00022603"/>
    </source>
</evidence>
<evidence type="ECO:0000256" key="3">
    <source>
        <dbReference type="ARBA" id="ARBA00022679"/>
    </source>
</evidence>
<dbReference type="EMBL" id="FNUT01000011">
    <property type="protein sequence ID" value="SEG62288.1"/>
    <property type="molecule type" value="Genomic_DNA"/>
</dbReference>
<keyword evidence="9" id="KW-1185">Reference proteome</keyword>
<dbReference type="AlphaFoldDB" id="A0A1H6BNK9"/>
<evidence type="ECO:0000259" key="7">
    <source>
        <dbReference type="PROSITE" id="PS51686"/>
    </source>
</evidence>
<evidence type="ECO:0000256" key="5">
    <source>
        <dbReference type="ARBA" id="ARBA00022884"/>
    </source>
</evidence>
<keyword evidence="4 6" id="KW-0949">S-adenosyl-L-methionine</keyword>
<evidence type="ECO:0000256" key="6">
    <source>
        <dbReference type="PROSITE-ProRule" id="PRU01023"/>
    </source>
</evidence>
<comment type="caution">
    <text evidence="6">Lacks conserved residue(s) required for the propagation of feature annotation.</text>
</comment>
<protein>
    <submittedName>
        <fullName evidence="8">16S rRNA (Cytosine967-C5)-methyltransferase</fullName>
    </submittedName>
</protein>
<dbReference type="RefSeq" id="WP_234993245.1">
    <property type="nucleotide sequence ID" value="NZ_CP049246.1"/>
</dbReference>
<dbReference type="InterPro" id="IPR049560">
    <property type="entry name" value="MeTrfase_RsmB-F_NOP2_cat"/>
</dbReference>
<keyword evidence="3 6" id="KW-0808">Transferase</keyword>
<proteinExistence type="inferred from homology"/>
<dbReference type="PANTHER" id="PTHR22807">
    <property type="entry name" value="NOP2 YEAST -RELATED NOL1/NOP2/FMU SUN DOMAIN-CONTAINING"/>
    <property type="match status" value="1"/>
</dbReference>
<dbReference type="GO" id="GO:0001510">
    <property type="term" value="P:RNA methylation"/>
    <property type="evidence" value="ECO:0007669"/>
    <property type="project" value="InterPro"/>
</dbReference>